<keyword evidence="3" id="KW-1185">Reference proteome</keyword>
<organism evidence="2 3">
    <name type="scientific">Streptomyces caelestis</name>
    <dbReference type="NCBI Taxonomy" id="36816"/>
    <lineage>
        <taxon>Bacteria</taxon>
        <taxon>Bacillati</taxon>
        <taxon>Actinomycetota</taxon>
        <taxon>Actinomycetes</taxon>
        <taxon>Kitasatosporales</taxon>
        <taxon>Streptomycetaceae</taxon>
        <taxon>Streptomyces</taxon>
    </lineage>
</organism>
<reference evidence="2 3" key="1">
    <citation type="submission" date="2020-08" db="EMBL/GenBank/DDBJ databases">
        <title>Sequencing the genomes of 1000 actinobacteria strains.</title>
        <authorList>
            <person name="Klenk H.-P."/>
        </authorList>
    </citation>
    <scope>NUCLEOTIDE SEQUENCE [LARGE SCALE GENOMIC DNA]</scope>
    <source>
        <strain evidence="2 3">DSM 40084</strain>
    </source>
</reference>
<dbReference type="AlphaFoldDB" id="A0A7W9H266"/>
<dbReference type="EMBL" id="JACHNE010000001">
    <property type="protein sequence ID" value="MBB5794299.1"/>
    <property type="molecule type" value="Genomic_DNA"/>
</dbReference>
<name>A0A7W9H266_9ACTN</name>
<proteinExistence type="predicted"/>
<protein>
    <submittedName>
        <fullName evidence="2">Uncharacterized protein</fullName>
    </submittedName>
</protein>
<gene>
    <name evidence="2" type="ORF">HDA41_002263</name>
</gene>
<feature type="compositionally biased region" description="Basic and acidic residues" evidence="1">
    <location>
        <begin position="78"/>
        <end position="92"/>
    </location>
</feature>
<accession>A0A7W9H266</accession>
<dbReference type="Proteomes" id="UP000590647">
    <property type="component" value="Unassembled WGS sequence"/>
</dbReference>
<feature type="compositionally biased region" description="Basic residues" evidence="1">
    <location>
        <begin position="31"/>
        <end position="41"/>
    </location>
</feature>
<evidence type="ECO:0000256" key="1">
    <source>
        <dbReference type="SAM" id="MobiDB-lite"/>
    </source>
</evidence>
<feature type="compositionally biased region" description="Gly residues" evidence="1">
    <location>
        <begin position="1"/>
        <end position="12"/>
    </location>
</feature>
<comment type="caution">
    <text evidence="2">The sequence shown here is derived from an EMBL/GenBank/DDBJ whole genome shotgun (WGS) entry which is preliminary data.</text>
</comment>
<feature type="compositionally biased region" description="Low complexity" evidence="1">
    <location>
        <begin position="42"/>
        <end position="77"/>
    </location>
</feature>
<evidence type="ECO:0000313" key="2">
    <source>
        <dbReference type="EMBL" id="MBB5794299.1"/>
    </source>
</evidence>
<evidence type="ECO:0000313" key="3">
    <source>
        <dbReference type="Proteomes" id="UP000590647"/>
    </source>
</evidence>
<feature type="region of interest" description="Disordered" evidence="1">
    <location>
        <begin position="1"/>
        <end position="121"/>
    </location>
</feature>
<sequence length="121" mass="12606">MVDGMAGDGGPQGAVRDRGAAGVAGRGHGLRDRRRPRRGGPARRALGRAAARPRPDGDGVAAARLVSRAGAAAPAVRPQRERRADGVVERTLDSSPPGDSWLRLPPGAPLQEVLRHQHQPG</sequence>